<dbReference type="Proteomes" id="UP001165393">
    <property type="component" value="Unassembled WGS sequence"/>
</dbReference>
<dbReference type="InterPro" id="IPR046342">
    <property type="entry name" value="CBS_dom_sf"/>
</dbReference>
<gene>
    <name evidence="4" type="ORF">NAF29_00720</name>
</gene>
<protein>
    <submittedName>
        <fullName evidence="4">CBS domain-containing protein</fullName>
    </submittedName>
</protein>
<dbReference type="AlphaFoldDB" id="A0AA41W3V0"/>
<dbReference type="CDD" id="cd04584">
    <property type="entry name" value="CBS_pair_AcuB_like"/>
    <property type="match status" value="1"/>
</dbReference>
<accession>A0AA41W3V0</accession>
<feature type="domain" description="CBS" evidence="3">
    <location>
        <begin position="7"/>
        <end position="65"/>
    </location>
</feature>
<sequence>MSLESLMNTRVVSVTMDDTLEHVKEIFENVRFHHVLVIEDDTLCGIVSDRDLFKALSPHIGLVSETPHDRATLSKKVHQIMTRHVITLTPNDSVHDAISLFNRHMISCIPVVNAQRIPVGVVSWRDIFKALEKRQQQTTKS</sequence>
<proteinExistence type="predicted"/>
<dbReference type="Gene3D" id="3.10.580.10">
    <property type="entry name" value="CBS-domain"/>
    <property type="match status" value="1"/>
</dbReference>
<dbReference type="EMBL" id="JAMQGP010000001">
    <property type="protein sequence ID" value="MCM2678194.1"/>
    <property type="molecule type" value="Genomic_DNA"/>
</dbReference>
<dbReference type="InterPro" id="IPR051257">
    <property type="entry name" value="Diverse_CBS-Domain"/>
</dbReference>
<dbReference type="Pfam" id="PF00571">
    <property type="entry name" value="CBS"/>
    <property type="match status" value="2"/>
</dbReference>
<dbReference type="PROSITE" id="PS51371">
    <property type="entry name" value="CBS"/>
    <property type="match status" value="2"/>
</dbReference>
<evidence type="ECO:0000256" key="2">
    <source>
        <dbReference type="PROSITE-ProRule" id="PRU00703"/>
    </source>
</evidence>
<dbReference type="SUPFAM" id="SSF54631">
    <property type="entry name" value="CBS-domain pair"/>
    <property type="match status" value="1"/>
</dbReference>
<organism evidence="4 5">
    <name type="scientific">Echinimonas agarilytica</name>
    <dbReference type="NCBI Taxonomy" id="1215918"/>
    <lineage>
        <taxon>Bacteria</taxon>
        <taxon>Pseudomonadati</taxon>
        <taxon>Pseudomonadota</taxon>
        <taxon>Gammaproteobacteria</taxon>
        <taxon>Alteromonadales</taxon>
        <taxon>Echinimonadaceae</taxon>
        <taxon>Echinimonas</taxon>
    </lineage>
</organism>
<feature type="domain" description="CBS" evidence="3">
    <location>
        <begin position="81"/>
        <end position="138"/>
    </location>
</feature>
<evidence type="ECO:0000313" key="5">
    <source>
        <dbReference type="Proteomes" id="UP001165393"/>
    </source>
</evidence>
<dbReference type="RefSeq" id="WP_251259514.1">
    <property type="nucleotide sequence ID" value="NZ_JAMQGP010000001.1"/>
</dbReference>
<evidence type="ECO:0000313" key="4">
    <source>
        <dbReference type="EMBL" id="MCM2678194.1"/>
    </source>
</evidence>
<dbReference type="SMART" id="SM00116">
    <property type="entry name" value="CBS"/>
    <property type="match status" value="2"/>
</dbReference>
<keyword evidence="5" id="KW-1185">Reference proteome</keyword>
<reference evidence="4 5" key="1">
    <citation type="journal article" date="2013" name="Antonie Van Leeuwenhoek">
        <title>Echinimonas agarilytica gen. nov., sp. nov., a new gammaproteobacterium isolated from the sea urchin Strongylocentrotus intermedius.</title>
        <authorList>
            <person name="Nedashkovskaya O.I."/>
            <person name="Stenkova A.M."/>
            <person name="Zhukova N.V."/>
            <person name="Van Trappen S."/>
            <person name="Lee J.S."/>
            <person name="Kim S.B."/>
        </authorList>
    </citation>
    <scope>NUCLEOTIDE SEQUENCE [LARGE SCALE GENOMIC DNA]</scope>
    <source>
        <strain evidence="4 5">KMM 6351</strain>
    </source>
</reference>
<name>A0AA41W3V0_9GAMM</name>
<evidence type="ECO:0000259" key="3">
    <source>
        <dbReference type="PROSITE" id="PS51371"/>
    </source>
</evidence>
<keyword evidence="1 2" id="KW-0129">CBS domain</keyword>
<dbReference type="InterPro" id="IPR000644">
    <property type="entry name" value="CBS_dom"/>
</dbReference>
<comment type="caution">
    <text evidence="4">The sequence shown here is derived from an EMBL/GenBank/DDBJ whole genome shotgun (WGS) entry which is preliminary data.</text>
</comment>
<dbReference type="PANTHER" id="PTHR43080">
    <property type="entry name" value="CBS DOMAIN-CONTAINING PROTEIN CBSX3, MITOCHONDRIAL"/>
    <property type="match status" value="1"/>
</dbReference>
<dbReference type="PANTHER" id="PTHR43080:SF2">
    <property type="entry name" value="CBS DOMAIN-CONTAINING PROTEIN"/>
    <property type="match status" value="1"/>
</dbReference>
<evidence type="ECO:0000256" key="1">
    <source>
        <dbReference type="ARBA" id="ARBA00023122"/>
    </source>
</evidence>